<evidence type="ECO:0000256" key="4">
    <source>
        <dbReference type="ARBA" id="ARBA00022917"/>
    </source>
</evidence>
<protein>
    <recommendedName>
        <fullName evidence="5 6">Peptide chain release factor 1</fullName>
        <shortName evidence="5">RF-1</shortName>
    </recommendedName>
</protein>
<dbReference type="SMART" id="SM00937">
    <property type="entry name" value="PCRF"/>
    <property type="match status" value="1"/>
</dbReference>
<sequence>MINADALDALLARYQEVLAEMSTPEVASDVAKLASLGREMSGLEPAVKAARAWRELSDEAAGLREMAAAEEGELAEMAEAELEDVEARLATAETTLEEELVPKDPEDVRDAIVEIRAGTGGDEAALFAGDLFEVYQKYAATHNWGVEVMDTSEGTAGGFREITFALKGADVFGFMKYESGVHRVQRVPQTESQGRIHTSAATVAVLPEAEEVDVEIRAQDVRVDVYRSSGPGGQSVNTTDSAVRLTHVPTGLVVSIQDEKSQIKNKDKAFRVLRSRLYQLERDRVDAERSAARKEMVGSGDRSGKIRTYNWPQGRVTDHRLEGDDKNHALQGVLDGGLDEIVRALRLADREARMAEAAGGA</sequence>
<evidence type="ECO:0000256" key="2">
    <source>
        <dbReference type="ARBA" id="ARBA00010835"/>
    </source>
</evidence>
<dbReference type="Gene3D" id="6.10.140.1950">
    <property type="match status" value="1"/>
</dbReference>
<dbReference type="InterPro" id="IPR004373">
    <property type="entry name" value="RF-1"/>
</dbReference>
<keyword evidence="5" id="KW-0963">Cytoplasm</keyword>
<feature type="domain" description="Prokaryotic-type class I peptide chain release factors" evidence="8">
    <location>
        <begin position="227"/>
        <end position="243"/>
    </location>
</feature>
<feature type="modified residue" description="N5-methylglutamine" evidence="5">
    <location>
        <position position="234"/>
    </location>
</feature>
<dbReference type="InterPro" id="IPR045853">
    <property type="entry name" value="Pep_chain_release_fac_I_sf"/>
</dbReference>
<dbReference type="PROSITE" id="PS00745">
    <property type="entry name" value="RF_PROK_I"/>
    <property type="match status" value="1"/>
</dbReference>
<dbReference type="Pfam" id="PF03462">
    <property type="entry name" value="PCRF"/>
    <property type="match status" value="1"/>
</dbReference>
<comment type="caution">
    <text evidence="9">The sequence shown here is derived from an EMBL/GenBank/DDBJ whole genome shotgun (WGS) entry which is preliminary data.</text>
</comment>
<dbReference type="Gene3D" id="3.30.70.1660">
    <property type="match status" value="1"/>
</dbReference>
<dbReference type="RefSeq" id="WP_311663870.1">
    <property type="nucleotide sequence ID" value="NZ_JAVRHT010000023.1"/>
</dbReference>
<proteinExistence type="inferred from homology"/>
<dbReference type="NCBIfam" id="TIGR00019">
    <property type="entry name" value="prfA"/>
    <property type="match status" value="1"/>
</dbReference>
<organism evidence="9 10">
    <name type="scientific">Rubrivirga litoralis</name>
    <dbReference type="NCBI Taxonomy" id="3075598"/>
    <lineage>
        <taxon>Bacteria</taxon>
        <taxon>Pseudomonadati</taxon>
        <taxon>Rhodothermota</taxon>
        <taxon>Rhodothermia</taxon>
        <taxon>Rhodothermales</taxon>
        <taxon>Rubricoccaceae</taxon>
        <taxon>Rubrivirga</taxon>
    </lineage>
</organism>
<reference evidence="9 10" key="1">
    <citation type="submission" date="2023-09" db="EMBL/GenBank/DDBJ databases">
        <authorList>
            <person name="Rey-Velasco X."/>
        </authorList>
    </citation>
    <scope>NUCLEOTIDE SEQUENCE [LARGE SCALE GENOMIC DNA]</scope>
    <source>
        <strain evidence="9 10">F394</strain>
    </source>
</reference>
<comment type="similarity">
    <text evidence="2 5">Belongs to the prokaryotic/mitochondrial release factor family.</text>
</comment>
<keyword evidence="3 5" id="KW-0488">Methylation</keyword>
<dbReference type="Gene3D" id="3.30.160.20">
    <property type="match status" value="1"/>
</dbReference>
<evidence type="ECO:0000256" key="7">
    <source>
        <dbReference type="SAM" id="Coils"/>
    </source>
</evidence>
<dbReference type="InterPro" id="IPR005139">
    <property type="entry name" value="PCRF"/>
</dbReference>
<dbReference type="Proteomes" id="UP001267426">
    <property type="component" value="Unassembled WGS sequence"/>
</dbReference>
<dbReference type="SUPFAM" id="SSF75620">
    <property type="entry name" value="Release factor"/>
    <property type="match status" value="1"/>
</dbReference>
<gene>
    <name evidence="5 9" type="primary">prfA</name>
    <name evidence="9" type="ORF">RM540_10590</name>
</gene>
<feature type="coiled-coil region" evidence="7">
    <location>
        <begin position="68"/>
        <end position="95"/>
    </location>
</feature>
<comment type="subcellular location">
    <subcellularLocation>
        <location evidence="5">Cytoplasm</location>
    </subcellularLocation>
</comment>
<dbReference type="InterPro" id="IPR000352">
    <property type="entry name" value="Pep_chain_release_fac_I"/>
</dbReference>
<evidence type="ECO:0000256" key="5">
    <source>
        <dbReference type="HAMAP-Rule" id="MF_00093"/>
    </source>
</evidence>
<dbReference type="NCBIfam" id="NF001859">
    <property type="entry name" value="PRK00591.1"/>
    <property type="match status" value="1"/>
</dbReference>
<comment type="function">
    <text evidence="1 5">Peptide chain release factor 1 directs the termination of translation in response to the peptide chain termination codons UAG and UAA.</text>
</comment>
<dbReference type="InterPro" id="IPR050057">
    <property type="entry name" value="Prokaryotic/Mito_RF"/>
</dbReference>
<name>A0ABU3BSD6_9BACT</name>
<evidence type="ECO:0000313" key="10">
    <source>
        <dbReference type="Proteomes" id="UP001267426"/>
    </source>
</evidence>
<evidence type="ECO:0000259" key="8">
    <source>
        <dbReference type="PROSITE" id="PS00745"/>
    </source>
</evidence>
<evidence type="ECO:0000256" key="3">
    <source>
        <dbReference type="ARBA" id="ARBA00022481"/>
    </source>
</evidence>
<dbReference type="PANTHER" id="PTHR43804:SF7">
    <property type="entry name" value="LD18447P"/>
    <property type="match status" value="1"/>
</dbReference>
<evidence type="ECO:0000256" key="6">
    <source>
        <dbReference type="NCBIfam" id="TIGR00019"/>
    </source>
</evidence>
<dbReference type="PANTHER" id="PTHR43804">
    <property type="entry name" value="LD18447P"/>
    <property type="match status" value="1"/>
</dbReference>
<keyword evidence="10" id="KW-1185">Reference proteome</keyword>
<dbReference type="EMBL" id="JAVRHT010000023">
    <property type="protein sequence ID" value="MDT0632192.1"/>
    <property type="molecule type" value="Genomic_DNA"/>
</dbReference>
<dbReference type="HAMAP" id="MF_00093">
    <property type="entry name" value="Rel_fac_1"/>
    <property type="match status" value="1"/>
</dbReference>
<evidence type="ECO:0000313" key="9">
    <source>
        <dbReference type="EMBL" id="MDT0632192.1"/>
    </source>
</evidence>
<keyword evidence="7" id="KW-0175">Coiled coil</keyword>
<comment type="PTM">
    <text evidence="5">Methylated by PrmC. Methylation increases the termination efficiency of RF1.</text>
</comment>
<dbReference type="Pfam" id="PF00472">
    <property type="entry name" value="RF-1"/>
    <property type="match status" value="1"/>
</dbReference>
<accession>A0ABU3BSD6</accession>
<evidence type="ECO:0000256" key="1">
    <source>
        <dbReference type="ARBA" id="ARBA00002986"/>
    </source>
</evidence>
<keyword evidence="4 5" id="KW-0648">Protein biosynthesis</keyword>